<dbReference type="InterPro" id="IPR000185">
    <property type="entry name" value="SecA"/>
</dbReference>
<comment type="similarity">
    <text evidence="3 15 16">Belongs to the SecA family.</text>
</comment>
<keyword evidence="8 15" id="KW-0547">Nucleotide-binding</keyword>
<feature type="domain" description="SecA family profile" evidence="20">
    <location>
        <begin position="1"/>
        <end position="608"/>
    </location>
</feature>
<dbReference type="Gene3D" id="3.90.1440.10">
    <property type="entry name" value="SecA, preprotein cross-linking domain"/>
    <property type="match status" value="1"/>
</dbReference>
<dbReference type="Proteomes" id="UP000034452">
    <property type="component" value="Unassembled WGS sequence"/>
</dbReference>
<dbReference type="Pfam" id="PF21090">
    <property type="entry name" value="P-loop_SecA"/>
    <property type="match status" value="1"/>
</dbReference>
<dbReference type="PATRIC" id="fig|1618744.3.peg.426"/>
<dbReference type="AlphaFoldDB" id="A0A0G0SZJ2"/>
<evidence type="ECO:0000256" key="1">
    <source>
        <dbReference type="ARBA" id="ARBA00001947"/>
    </source>
</evidence>
<feature type="domain" description="Helicase C-terminal" evidence="19">
    <location>
        <begin position="443"/>
        <end position="613"/>
    </location>
</feature>
<comment type="subcellular location">
    <subcellularLocation>
        <location evidence="15">Cell membrane</location>
        <topology evidence="15">Peripheral membrane protein</topology>
        <orientation evidence="15">Cytoplasmic side</orientation>
    </subcellularLocation>
    <subcellularLocation>
        <location evidence="15">Cytoplasm</location>
    </subcellularLocation>
    <subcellularLocation>
        <location evidence="2">Membrane</location>
        <topology evidence="2">Peripheral membrane protein</topology>
    </subcellularLocation>
    <text evidence="15">Distribution is 50-50.</text>
</comment>
<feature type="region of interest" description="Disordered" evidence="17">
    <location>
        <begin position="774"/>
        <end position="827"/>
    </location>
</feature>
<dbReference type="FunFam" id="3.90.1440.10:FF:000002">
    <property type="entry name" value="Protein translocase subunit SecA"/>
    <property type="match status" value="1"/>
</dbReference>
<accession>A0A0G0SZJ2</accession>
<gene>
    <name evidence="15" type="primary">secA</name>
    <name evidence="21" type="ORF">UU13_C0012G0005</name>
</gene>
<comment type="catalytic activity">
    <reaction evidence="15">
        <text>ATP + H2O + cellular proteinSide 1 = ADP + phosphate + cellular proteinSide 2.</text>
        <dbReference type="EC" id="7.4.2.8"/>
    </reaction>
</comment>
<dbReference type="NCBIfam" id="TIGR00963">
    <property type="entry name" value="secA"/>
    <property type="match status" value="1"/>
</dbReference>
<evidence type="ECO:0000313" key="21">
    <source>
        <dbReference type="EMBL" id="KKR70159.1"/>
    </source>
</evidence>
<protein>
    <recommendedName>
        <fullName evidence="15 16">Protein translocase subunit SecA</fullName>
        <ecNumber evidence="15">7.4.2.8</ecNumber>
    </recommendedName>
</protein>
<keyword evidence="13 15" id="KW-0811">Translocation</keyword>
<evidence type="ECO:0000259" key="20">
    <source>
        <dbReference type="PROSITE" id="PS51196"/>
    </source>
</evidence>
<dbReference type="InterPro" id="IPR011130">
    <property type="entry name" value="SecA_preprotein_X-link_dom"/>
</dbReference>
<dbReference type="GO" id="GO:0008564">
    <property type="term" value="F:protein-exporting ATPase activity"/>
    <property type="evidence" value="ECO:0007669"/>
    <property type="project" value="UniProtKB-EC"/>
</dbReference>
<comment type="function">
    <text evidence="15">Part of the Sec protein translocase complex. Interacts with the SecYEG preprotein conducting channel. Has a central role in coupling the hydrolysis of ATP to the transfer of proteins into and across the cell membrane, serving as an ATP-driven molecular motor driving the stepwise translocation of polypeptide chains across the membrane.</text>
</comment>
<evidence type="ECO:0000256" key="3">
    <source>
        <dbReference type="ARBA" id="ARBA00007650"/>
    </source>
</evidence>
<dbReference type="Pfam" id="PF02810">
    <property type="entry name" value="SEC-C"/>
    <property type="match status" value="1"/>
</dbReference>
<dbReference type="InterPro" id="IPR014018">
    <property type="entry name" value="SecA_motor_DEAD"/>
</dbReference>
<organism evidence="21 22">
    <name type="scientific">Candidatus Nomurabacteria bacterium GW2011_GWB1_40_7</name>
    <dbReference type="NCBI Taxonomy" id="1618744"/>
    <lineage>
        <taxon>Bacteria</taxon>
        <taxon>Candidatus Nomuraibacteriota</taxon>
    </lineage>
</organism>
<comment type="subunit">
    <text evidence="15">Monomer and homodimer. Part of the essential Sec protein translocation apparatus which comprises SecA, SecYEG and auxiliary proteins SecDF. Other proteins may also be involved.</text>
</comment>
<dbReference type="Pfam" id="PF01043">
    <property type="entry name" value="SecA_PP_bind"/>
    <property type="match status" value="1"/>
</dbReference>
<evidence type="ECO:0000256" key="2">
    <source>
        <dbReference type="ARBA" id="ARBA00004170"/>
    </source>
</evidence>
<dbReference type="PROSITE" id="PS51194">
    <property type="entry name" value="HELICASE_CTER"/>
    <property type="match status" value="1"/>
</dbReference>
<evidence type="ECO:0000256" key="10">
    <source>
        <dbReference type="ARBA" id="ARBA00022840"/>
    </source>
</evidence>
<evidence type="ECO:0000256" key="13">
    <source>
        <dbReference type="ARBA" id="ARBA00023010"/>
    </source>
</evidence>
<evidence type="ECO:0000259" key="19">
    <source>
        <dbReference type="PROSITE" id="PS51194"/>
    </source>
</evidence>
<dbReference type="InterPro" id="IPR011116">
    <property type="entry name" value="SecA_Wing/Scaffold"/>
</dbReference>
<feature type="domain" description="Helicase ATP-binding" evidence="18">
    <location>
        <begin position="87"/>
        <end position="275"/>
    </location>
</feature>
<evidence type="ECO:0000256" key="12">
    <source>
        <dbReference type="ARBA" id="ARBA00022967"/>
    </source>
</evidence>
<dbReference type="GO" id="GO:0005829">
    <property type="term" value="C:cytosol"/>
    <property type="evidence" value="ECO:0007669"/>
    <property type="project" value="TreeGrafter"/>
</dbReference>
<dbReference type="Gene3D" id="1.10.3060.10">
    <property type="entry name" value="Helical scaffold and wing domains of SecA"/>
    <property type="match status" value="2"/>
</dbReference>
<feature type="binding site" evidence="15">
    <location>
        <position position="521"/>
    </location>
    <ligand>
        <name>ATP</name>
        <dbReference type="ChEBI" id="CHEBI:30616"/>
    </ligand>
</feature>
<dbReference type="NCBIfam" id="NF009538">
    <property type="entry name" value="PRK12904.1"/>
    <property type="match status" value="1"/>
</dbReference>
<proteinExistence type="inferred from homology"/>
<dbReference type="GO" id="GO:0005886">
    <property type="term" value="C:plasma membrane"/>
    <property type="evidence" value="ECO:0007669"/>
    <property type="project" value="UniProtKB-SubCell"/>
</dbReference>
<reference evidence="21 22" key="1">
    <citation type="journal article" date="2015" name="Nature">
        <title>rRNA introns, odd ribosomes, and small enigmatic genomes across a large radiation of phyla.</title>
        <authorList>
            <person name="Brown C.T."/>
            <person name="Hug L.A."/>
            <person name="Thomas B.C."/>
            <person name="Sharon I."/>
            <person name="Castelle C.J."/>
            <person name="Singh A."/>
            <person name="Wilkins M.J."/>
            <person name="Williams K.H."/>
            <person name="Banfield J.F."/>
        </authorList>
    </citation>
    <scope>NUCLEOTIDE SEQUENCE [LARGE SCALE GENOMIC DNA]</scope>
</reference>
<dbReference type="EMBL" id="LBZL01000012">
    <property type="protein sequence ID" value="KKR70159.1"/>
    <property type="molecule type" value="Genomic_DNA"/>
</dbReference>
<dbReference type="PANTHER" id="PTHR30612">
    <property type="entry name" value="SECA INNER MEMBRANE COMPONENT OF SEC PROTEIN SECRETION SYSTEM"/>
    <property type="match status" value="1"/>
</dbReference>
<evidence type="ECO:0000256" key="5">
    <source>
        <dbReference type="ARBA" id="ARBA00022475"/>
    </source>
</evidence>
<dbReference type="Gene3D" id="3.40.50.300">
    <property type="entry name" value="P-loop containing nucleotide triphosphate hydrolases"/>
    <property type="match status" value="3"/>
</dbReference>
<dbReference type="Pfam" id="PF07517">
    <property type="entry name" value="SecA_DEAD"/>
    <property type="match status" value="1"/>
</dbReference>
<dbReference type="InterPro" id="IPR036266">
    <property type="entry name" value="SecA_Wing/Scaffold_sf"/>
</dbReference>
<dbReference type="InterPro" id="IPR044722">
    <property type="entry name" value="SecA_SF2_C"/>
</dbReference>
<evidence type="ECO:0000259" key="18">
    <source>
        <dbReference type="PROSITE" id="PS51192"/>
    </source>
</evidence>
<keyword evidence="7" id="KW-0479">Metal-binding</keyword>
<dbReference type="HAMAP" id="MF_01382">
    <property type="entry name" value="SecA"/>
    <property type="match status" value="1"/>
</dbReference>
<name>A0A0G0SZJ2_9BACT</name>
<evidence type="ECO:0000256" key="17">
    <source>
        <dbReference type="SAM" id="MobiDB-lite"/>
    </source>
</evidence>
<feature type="binding site" evidence="15">
    <location>
        <position position="85"/>
    </location>
    <ligand>
        <name>ATP</name>
        <dbReference type="ChEBI" id="CHEBI:30616"/>
    </ligand>
</feature>
<dbReference type="SMART" id="SM00957">
    <property type="entry name" value="SecA_DEAD"/>
    <property type="match status" value="1"/>
</dbReference>
<sequence>MSLFGKIFGDESSKFIKDTDKIVAKINSFEESISELENQDFPQKTQEFKDKLNSGETLDEILPEAFALVREASKRNLKERHYNVQLVGGIALHQGKIAEMRTGEGKTLVAVLPAYLNALGGEGVHIVTVNDYLSRIGAVLMGQVYNFLGLSVGVINSQNVSYLYDPKHKEEDQERDQVGEFKVVYDFLKPCSRKEAYLADVTYGTNHEFGFDYLRDNLATSVNDLVQREHNYAIVDEVDSILIDEARTPLIISSASGDSEDFYTKFDRIAKQLKRDTDYEVDEKLKAISLTDAGITKAEQLLGIQNIYTEKGIKYVHHLETAVKAQAIFERDKDYVVKEGEIIIVDPFTGRLQPGRRWSEGIHQAIEAKEGVKIEKETRSSGSITFQNYFRFYKKLSGMTGTAATSTEEFLKVYGLDVIVIPTNRPIIRIDHTDLIFQTEKGKFQAIAKKVKELNAKGQPVLIGTISIEKNELLSVYLKQEGVQHTILNAKNHEKEGEIIAQAGKRGAVTIATNMAGRGIDIKLGGNPIVKEEYEFVKSVGGLFVLGTERHEARRIDNQLRGRSGRQGDPGATQFYVSLEDDLMRVFGSERIKTMMGRFGIPEDMPIENRFINRTLEGAQAKIEGFHFDARKHTLEYDDVMNHQRKIIYERRQKMLRADKAEIEAILKNIAENRDGGDAMIEEKRKKLGDEAFFETVRRIAFYANDTLWMEHLEAMDYLRSSVNLRAYGQREPIVEYKKDGLMMFKEMEEVFKEQVFSLINNINTENVVNVKKEEESAPKQTLITSHNEPSELGGLPAQAGKKDKEVGRNDPCPCGSGKKYKKCHGK</sequence>
<feature type="binding site" evidence="15">
    <location>
        <begin position="103"/>
        <end position="107"/>
    </location>
    <ligand>
        <name>ATP</name>
        <dbReference type="ChEBI" id="CHEBI:30616"/>
    </ligand>
</feature>
<keyword evidence="5 15" id="KW-1003">Cell membrane</keyword>
<dbReference type="InterPro" id="IPR014001">
    <property type="entry name" value="Helicase_ATP-bd"/>
</dbReference>
<evidence type="ECO:0000256" key="16">
    <source>
        <dbReference type="RuleBase" id="RU003874"/>
    </source>
</evidence>
<dbReference type="InterPro" id="IPR004027">
    <property type="entry name" value="SEC_C_motif"/>
</dbReference>
<evidence type="ECO:0000256" key="8">
    <source>
        <dbReference type="ARBA" id="ARBA00022741"/>
    </source>
</evidence>
<dbReference type="GO" id="GO:0031522">
    <property type="term" value="C:cell envelope Sec protein transport complex"/>
    <property type="evidence" value="ECO:0007669"/>
    <property type="project" value="TreeGrafter"/>
</dbReference>
<dbReference type="EC" id="7.4.2.8" evidence="15"/>
<evidence type="ECO:0000256" key="15">
    <source>
        <dbReference type="HAMAP-Rule" id="MF_01382"/>
    </source>
</evidence>
<dbReference type="GO" id="GO:0005524">
    <property type="term" value="F:ATP binding"/>
    <property type="evidence" value="ECO:0007669"/>
    <property type="project" value="UniProtKB-UniRule"/>
</dbReference>
<dbReference type="CDD" id="cd18803">
    <property type="entry name" value="SF2_C_secA"/>
    <property type="match status" value="1"/>
</dbReference>
<comment type="caution">
    <text evidence="21">The sequence shown here is derived from an EMBL/GenBank/DDBJ whole genome shotgun (WGS) entry which is preliminary data.</text>
</comment>
<evidence type="ECO:0000256" key="6">
    <source>
        <dbReference type="ARBA" id="ARBA00022490"/>
    </source>
</evidence>
<dbReference type="GO" id="GO:0006605">
    <property type="term" value="P:protein targeting"/>
    <property type="evidence" value="ECO:0007669"/>
    <property type="project" value="UniProtKB-UniRule"/>
</dbReference>
<dbReference type="PANTHER" id="PTHR30612:SF0">
    <property type="entry name" value="CHLOROPLAST PROTEIN-TRANSPORTING ATPASE"/>
    <property type="match status" value="1"/>
</dbReference>
<dbReference type="GO" id="GO:0017038">
    <property type="term" value="P:protein import"/>
    <property type="evidence" value="ECO:0007669"/>
    <property type="project" value="InterPro"/>
</dbReference>
<dbReference type="SUPFAM" id="SSF52540">
    <property type="entry name" value="P-loop containing nucleoside triphosphate hydrolases"/>
    <property type="match status" value="2"/>
</dbReference>
<dbReference type="PROSITE" id="PS01312">
    <property type="entry name" value="SECA"/>
    <property type="match status" value="1"/>
</dbReference>
<evidence type="ECO:0000313" key="22">
    <source>
        <dbReference type="Proteomes" id="UP000034452"/>
    </source>
</evidence>
<dbReference type="InterPro" id="IPR020937">
    <property type="entry name" value="SecA_CS"/>
</dbReference>
<dbReference type="GO" id="GO:0043952">
    <property type="term" value="P:protein transport by the Sec complex"/>
    <property type="evidence" value="ECO:0007669"/>
    <property type="project" value="TreeGrafter"/>
</dbReference>
<dbReference type="SMART" id="SM00958">
    <property type="entry name" value="SecA_PP_bind"/>
    <property type="match status" value="1"/>
</dbReference>
<dbReference type="InterPro" id="IPR001650">
    <property type="entry name" value="Helicase_C-like"/>
</dbReference>
<dbReference type="InterPro" id="IPR027417">
    <property type="entry name" value="P-loop_NTPase"/>
</dbReference>
<dbReference type="InterPro" id="IPR036670">
    <property type="entry name" value="SecA_X-link_sf"/>
</dbReference>
<evidence type="ECO:0000256" key="11">
    <source>
        <dbReference type="ARBA" id="ARBA00022927"/>
    </source>
</evidence>
<dbReference type="PROSITE" id="PS51196">
    <property type="entry name" value="SECA_MOTOR_DEAD"/>
    <property type="match status" value="1"/>
</dbReference>
<dbReference type="PRINTS" id="PR00906">
    <property type="entry name" value="SECA"/>
</dbReference>
<keyword evidence="4 15" id="KW-0813">Transport</keyword>
<evidence type="ECO:0000256" key="9">
    <source>
        <dbReference type="ARBA" id="ARBA00022833"/>
    </source>
</evidence>
<dbReference type="SUPFAM" id="SSF81886">
    <property type="entry name" value="Helical scaffold and wing domains of SecA"/>
    <property type="match status" value="1"/>
</dbReference>
<dbReference type="SUPFAM" id="SSF81767">
    <property type="entry name" value="Pre-protein crosslinking domain of SecA"/>
    <property type="match status" value="1"/>
</dbReference>
<keyword evidence="14 15" id="KW-0472">Membrane</keyword>
<evidence type="ECO:0000256" key="14">
    <source>
        <dbReference type="ARBA" id="ARBA00023136"/>
    </source>
</evidence>
<dbReference type="CDD" id="cd17928">
    <property type="entry name" value="DEXDc_SecA"/>
    <property type="match status" value="1"/>
</dbReference>
<keyword evidence="11 15" id="KW-0653">Protein transport</keyword>
<keyword evidence="10 15" id="KW-0067">ATP-binding</keyword>
<dbReference type="GO" id="GO:0046872">
    <property type="term" value="F:metal ion binding"/>
    <property type="evidence" value="ECO:0007669"/>
    <property type="project" value="UniProtKB-KW"/>
</dbReference>
<comment type="cofactor">
    <cofactor evidence="1">
        <name>Zn(2+)</name>
        <dbReference type="ChEBI" id="CHEBI:29105"/>
    </cofactor>
</comment>
<dbReference type="PROSITE" id="PS51192">
    <property type="entry name" value="HELICASE_ATP_BIND_1"/>
    <property type="match status" value="1"/>
</dbReference>
<keyword evidence="12 15" id="KW-1278">Translocase</keyword>
<dbReference type="FunFam" id="3.40.50.300:FF:000429">
    <property type="entry name" value="Preprotein translocase subunit SecA"/>
    <property type="match status" value="1"/>
</dbReference>
<dbReference type="InterPro" id="IPR011115">
    <property type="entry name" value="SecA_DEAD"/>
</dbReference>
<feature type="compositionally biased region" description="Polar residues" evidence="17">
    <location>
        <begin position="779"/>
        <end position="788"/>
    </location>
</feature>
<evidence type="ECO:0000256" key="7">
    <source>
        <dbReference type="ARBA" id="ARBA00022723"/>
    </source>
</evidence>
<dbReference type="GO" id="GO:0065002">
    <property type="term" value="P:intracellular protein transmembrane transport"/>
    <property type="evidence" value="ECO:0007669"/>
    <property type="project" value="UniProtKB-UniRule"/>
</dbReference>
<keyword evidence="6 15" id="KW-0963">Cytoplasm</keyword>
<evidence type="ECO:0000256" key="4">
    <source>
        <dbReference type="ARBA" id="ARBA00022448"/>
    </source>
</evidence>
<dbReference type="Pfam" id="PF07516">
    <property type="entry name" value="SecA_SW"/>
    <property type="match status" value="2"/>
</dbReference>
<keyword evidence="9" id="KW-0862">Zinc</keyword>